<keyword evidence="4 11" id="KW-0812">Transmembrane</keyword>
<keyword evidence="8" id="KW-0342">GTP-binding</keyword>
<gene>
    <name evidence="12" type="ORF">MCAP1_003052</name>
</gene>
<evidence type="ECO:0000256" key="3">
    <source>
        <dbReference type="ARBA" id="ARBA00020256"/>
    </source>
</evidence>
<keyword evidence="5" id="KW-0547">Nucleotide-binding</keyword>
<dbReference type="Gene3D" id="3.40.50.300">
    <property type="entry name" value="P-loop containing nucleotide triphosphate hydrolases"/>
    <property type="match status" value="1"/>
</dbReference>
<keyword evidence="7 11" id="KW-1133">Transmembrane helix</keyword>
<feature type="transmembrane region" description="Helical" evidence="11">
    <location>
        <begin position="20"/>
        <end position="40"/>
    </location>
</feature>
<evidence type="ECO:0000256" key="2">
    <source>
        <dbReference type="ARBA" id="ARBA00005619"/>
    </source>
</evidence>
<dbReference type="GO" id="GO:0005525">
    <property type="term" value="F:GTP binding"/>
    <property type="evidence" value="ECO:0007669"/>
    <property type="project" value="UniProtKB-KW"/>
</dbReference>
<evidence type="ECO:0000313" key="13">
    <source>
        <dbReference type="Proteomes" id="UP001220961"/>
    </source>
</evidence>
<reference evidence="12" key="1">
    <citation type="submission" date="2023-03" db="EMBL/GenBank/DDBJ databases">
        <title>Mating type loci evolution in Malassezia.</title>
        <authorList>
            <person name="Coelho M.A."/>
        </authorList>
    </citation>
    <scope>NUCLEOTIDE SEQUENCE</scope>
    <source>
        <strain evidence="12">CBS 10434</strain>
    </source>
</reference>
<accession>A0AAF0IXW2</accession>
<keyword evidence="10" id="KW-0675">Receptor</keyword>
<keyword evidence="9 11" id="KW-0472">Membrane</keyword>
<dbReference type="InterPro" id="IPR019009">
    <property type="entry name" value="SRP_receptor_beta_su"/>
</dbReference>
<evidence type="ECO:0000256" key="9">
    <source>
        <dbReference type="ARBA" id="ARBA00023136"/>
    </source>
</evidence>
<dbReference type="AlphaFoldDB" id="A0AAF0IXW2"/>
<evidence type="ECO:0000256" key="11">
    <source>
        <dbReference type="SAM" id="Phobius"/>
    </source>
</evidence>
<evidence type="ECO:0000256" key="7">
    <source>
        <dbReference type="ARBA" id="ARBA00022989"/>
    </source>
</evidence>
<evidence type="ECO:0000256" key="8">
    <source>
        <dbReference type="ARBA" id="ARBA00023134"/>
    </source>
</evidence>
<protein>
    <recommendedName>
        <fullName evidence="3">Signal recognition particle receptor subunit beta</fullName>
    </recommendedName>
</protein>
<comment type="similarity">
    <text evidence="2">Belongs to the SRP receptor beta subunit family.</text>
</comment>
<evidence type="ECO:0000256" key="6">
    <source>
        <dbReference type="ARBA" id="ARBA00022824"/>
    </source>
</evidence>
<dbReference type="InterPro" id="IPR027417">
    <property type="entry name" value="P-loop_NTPase"/>
</dbReference>
<dbReference type="Pfam" id="PF09439">
    <property type="entry name" value="SRPRB"/>
    <property type="match status" value="1"/>
</dbReference>
<dbReference type="EMBL" id="CP119913">
    <property type="protein sequence ID" value="WFD20798.1"/>
    <property type="molecule type" value="Genomic_DNA"/>
</dbReference>
<evidence type="ECO:0000313" key="12">
    <source>
        <dbReference type="EMBL" id="WFD20798.1"/>
    </source>
</evidence>
<dbReference type="SUPFAM" id="SSF52540">
    <property type="entry name" value="P-loop containing nucleoside triphosphate hydrolases"/>
    <property type="match status" value="1"/>
</dbReference>
<keyword evidence="13" id="KW-1185">Reference proteome</keyword>
<evidence type="ECO:0000256" key="1">
    <source>
        <dbReference type="ARBA" id="ARBA00004389"/>
    </source>
</evidence>
<evidence type="ECO:0000256" key="10">
    <source>
        <dbReference type="ARBA" id="ARBA00023170"/>
    </source>
</evidence>
<keyword evidence="6" id="KW-0256">Endoplasmic reticulum</keyword>
<proteinExistence type="inferred from homology"/>
<evidence type="ECO:0000256" key="4">
    <source>
        <dbReference type="ARBA" id="ARBA00022692"/>
    </source>
</evidence>
<dbReference type="Proteomes" id="UP001220961">
    <property type="component" value="Chromosome 6"/>
</dbReference>
<comment type="subcellular location">
    <subcellularLocation>
        <location evidence="1">Endoplasmic reticulum membrane</location>
        <topology evidence="1">Single-pass membrane protein</topology>
    </subcellularLocation>
</comment>
<evidence type="ECO:0000256" key="5">
    <source>
        <dbReference type="ARBA" id="ARBA00022741"/>
    </source>
</evidence>
<name>A0AAF0IXW2_9BASI</name>
<sequence>MAEPQAREAVLLAARAQAWAAEHIGVLIATCVLGVVLVSLAQRQRTLAPPVQAAGPPRSRQPRTLVLLGSEQAGKTSVFLRMALGVTPETATSQAVSTASLEAGRYGPALRLVDVPGHARLRAHAWEWLDEADALVFCIDASVASRGGSESATAAAALSTMKRTDLQEALTETIDYLHDTLAALAARRLAPGAPARTPPALYLLFTRADRSPLFSERAMLRDEKRRTQLLARCRRGVANALMARRTSRGLHATSSAAGAQGRVTIEALGEVRAAEQPRRLDAARAWLARVPGLAWLAAAEKRTAAELHPTRFGHNVRAGAGHKVSEERALDYLAAAGRAASDPLDSLDTRVVASGHASLGLASLEPAGWAPATAAATDLDDLAAWLQAW</sequence>
<organism evidence="12 13">
    <name type="scientific">Malassezia caprae</name>
    <dbReference type="NCBI Taxonomy" id="1381934"/>
    <lineage>
        <taxon>Eukaryota</taxon>
        <taxon>Fungi</taxon>
        <taxon>Dikarya</taxon>
        <taxon>Basidiomycota</taxon>
        <taxon>Ustilaginomycotina</taxon>
        <taxon>Malasseziomycetes</taxon>
        <taxon>Malasseziales</taxon>
        <taxon>Malasseziaceae</taxon>
        <taxon>Malassezia</taxon>
    </lineage>
</organism>
<dbReference type="GO" id="GO:0005789">
    <property type="term" value="C:endoplasmic reticulum membrane"/>
    <property type="evidence" value="ECO:0007669"/>
    <property type="project" value="UniProtKB-SubCell"/>
</dbReference>